<feature type="domain" description="HTH araC/xylS-type" evidence="10">
    <location>
        <begin position="87"/>
        <end position="185"/>
    </location>
</feature>
<evidence type="ECO:0000259" key="10">
    <source>
        <dbReference type="PROSITE" id="PS01124"/>
    </source>
</evidence>
<dbReference type="Gene3D" id="1.10.1670.10">
    <property type="entry name" value="Helix-hairpin-Helix base-excision DNA repair enzymes (C-terminal)"/>
    <property type="match status" value="1"/>
</dbReference>
<gene>
    <name evidence="11" type="ORF">CHK_0761</name>
</gene>
<dbReference type="SUPFAM" id="SSF57884">
    <property type="entry name" value="Ada DNA repair protein, N-terminal domain (N-Ada 10)"/>
    <property type="match status" value="1"/>
</dbReference>
<dbReference type="Pfam" id="PF06029">
    <property type="entry name" value="AlkA_N"/>
    <property type="match status" value="1"/>
</dbReference>
<keyword evidence="7" id="KW-0010">Activator</keyword>
<keyword evidence="9" id="KW-0234">DNA repair</keyword>
<dbReference type="SUPFAM" id="SSF55945">
    <property type="entry name" value="TATA-box binding protein-like"/>
    <property type="match status" value="1"/>
</dbReference>
<dbReference type="InterPro" id="IPR018060">
    <property type="entry name" value="HTH_AraC"/>
</dbReference>
<dbReference type="GO" id="GO:0006307">
    <property type="term" value="P:DNA alkylation repair"/>
    <property type="evidence" value="ECO:0007669"/>
    <property type="project" value="TreeGrafter"/>
</dbReference>
<evidence type="ECO:0000256" key="3">
    <source>
        <dbReference type="ARBA" id="ARBA00012000"/>
    </source>
</evidence>
<evidence type="ECO:0000256" key="9">
    <source>
        <dbReference type="ARBA" id="ARBA00023204"/>
    </source>
</evidence>
<comment type="cofactor">
    <cofactor evidence="2">
        <name>Zn(2+)</name>
        <dbReference type="ChEBI" id="CHEBI:29105"/>
    </cofactor>
</comment>
<dbReference type="Pfam" id="PF00730">
    <property type="entry name" value="HhH-GPD"/>
    <property type="match status" value="1"/>
</dbReference>
<accession>A0A0M2NN19</accession>
<dbReference type="SMART" id="SM01009">
    <property type="entry name" value="AlkA_N"/>
    <property type="match status" value="1"/>
</dbReference>
<dbReference type="SUPFAM" id="SSF48150">
    <property type="entry name" value="DNA-glycosylase"/>
    <property type="match status" value="1"/>
</dbReference>
<dbReference type="GO" id="GO:0043565">
    <property type="term" value="F:sequence-specific DNA binding"/>
    <property type="evidence" value="ECO:0007669"/>
    <property type="project" value="InterPro"/>
</dbReference>
<keyword evidence="8" id="KW-0804">Transcription</keyword>
<dbReference type="Pfam" id="PF02805">
    <property type="entry name" value="Ada_Zn_binding"/>
    <property type="match status" value="1"/>
</dbReference>
<dbReference type="SMART" id="SM00478">
    <property type="entry name" value="ENDO3c"/>
    <property type="match status" value="1"/>
</dbReference>
<dbReference type="InterPro" id="IPR023170">
    <property type="entry name" value="HhH_base_excis_C"/>
</dbReference>
<dbReference type="GO" id="GO:0005737">
    <property type="term" value="C:cytoplasm"/>
    <property type="evidence" value="ECO:0007669"/>
    <property type="project" value="TreeGrafter"/>
</dbReference>
<evidence type="ECO:0000313" key="11">
    <source>
        <dbReference type="EMBL" id="KKI51595.1"/>
    </source>
</evidence>
<dbReference type="Pfam" id="PF12833">
    <property type="entry name" value="HTH_18"/>
    <property type="match status" value="1"/>
</dbReference>
<dbReference type="InterPro" id="IPR003265">
    <property type="entry name" value="HhH-GPD_domain"/>
</dbReference>
<dbReference type="PROSITE" id="PS01124">
    <property type="entry name" value="HTH_ARAC_FAMILY_2"/>
    <property type="match status" value="1"/>
</dbReference>
<dbReference type="InterPro" id="IPR009057">
    <property type="entry name" value="Homeodomain-like_sf"/>
</dbReference>
<evidence type="ECO:0000256" key="7">
    <source>
        <dbReference type="ARBA" id="ARBA00023159"/>
    </source>
</evidence>
<dbReference type="CDD" id="cd00056">
    <property type="entry name" value="ENDO3c"/>
    <property type="match status" value="1"/>
</dbReference>
<dbReference type="GO" id="GO:0032259">
    <property type="term" value="P:methylation"/>
    <property type="evidence" value="ECO:0007669"/>
    <property type="project" value="UniProtKB-KW"/>
</dbReference>
<dbReference type="SUPFAM" id="SSF46689">
    <property type="entry name" value="Homeodomain-like"/>
    <property type="match status" value="2"/>
</dbReference>
<dbReference type="Gene3D" id="1.10.340.30">
    <property type="entry name" value="Hypothetical protein, domain 2"/>
    <property type="match status" value="1"/>
</dbReference>
<proteinExistence type="predicted"/>
<keyword evidence="5" id="KW-0227">DNA damage</keyword>
<comment type="caution">
    <text evidence="11">The sequence shown here is derived from an EMBL/GenBank/DDBJ whole genome shotgun (WGS) entry which is preliminary data.</text>
</comment>
<dbReference type="Gene3D" id="1.10.10.60">
    <property type="entry name" value="Homeodomain-like"/>
    <property type="match status" value="2"/>
</dbReference>
<dbReference type="GO" id="GO:0032131">
    <property type="term" value="F:alkylated DNA binding"/>
    <property type="evidence" value="ECO:0007669"/>
    <property type="project" value="TreeGrafter"/>
</dbReference>
<reference evidence="11 12" key="1">
    <citation type="submission" date="2015-04" db="EMBL/GenBank/DDBJ databases">
        <title>Draft genome sequence of bacteremic isolate Catabacter hongkongensis type strain HKU16T.</title>
        <authorList>
            <person name="Lau S.K."/>
            <person name="Teng J.L."/>
            <person name="Huang Y."/>
            <person name="Curreem S.O."/>
            <person name="Tsui S.K."/>
            <person name="Woo P.C."/>
        </authorList>
    </citation>
    <scope>NUCLEOTIDE SEQUENCE [LARGE SCALE GENOMIC DNA]</scope>
    <source>
        <strain evidence="11 12">HKU16</strain>
    </source>
</reference>
<dbReference type="Gene3D" id="3.30.310.20">
    <property type="entry name" value="DNA-3-methyladenine glycosylase AlkA, N-terminal domain"/>
    <property type="match status" value="1"/>
</dbReference>
<keyword evidence="4" id="KW-0808">Transferase</keyword>
<comment type="catalytic activity">
    <reaction evidence="1">
        <text>Hydrolysis of alkylated DNA, releasing 3-methyladenine, 3-methylguanine, 7-methylguanine and 7-methyladenine.</text>
        <dbReference type="EC" id="3.2.2.21"/>
    </reaction>
</comment>
<dbReference type="PATRIC" id="fig|270498.16.peg.359"/>
<sequence>MLGNKNGLYNAFMAKDTRFDGRFFVGISSTGIYCRPVCRAKRPKIENCTFYSTAAEAEQAGYRPCLLCRPELAPGTSVTDASAVLVHKAARLLEENCGSRQSVGELAAKLGCTDRHLRRVFTEEYHVSPVQYLQTCRLLLAKNLLTDTDLSVLDVAMAAGFGSLRRFNDLFKKRYHLSPGALRKQRAKEKQRNDNITLALGYRPPYRWEQILGFLADRAITGVETVSNNEYMRTVCLTGAKGKHVYGWIKVGHKPKKNVLTVTVSETLLRALPQVLARVRRLFDLYCDPDAVYGTLSSMNELRPGLCTLGTRLPGCFDSFEMAVRAVLGQQITVKAAGTLAARLVQAFGTHVETGIDGLTHIFPSAEDILAPGDDIESRLGELGVTSARSRTIFDLARALQKKDIDLDLCANPEEEIKKLMAIKGIGNWTAQYIAMRALGWPDAFLETDAGVKKAFAPYTPKELLQMAEAWRPWRSYATVNLWNTL</sequence>
<evidence type="ECO:0000256" key="5">
    <source>
        <dbReference type="ARBA" id="ARBA00022763"/>
    </source>
</evidence>
<dbReference type="InterPro" id="IPR004026">
    <property type="entry name" value="Ada_DNA_repair_Zn-bd"/>
</dbReference>
<dbReference type="GO" id="GO:0008168">
    <property type="term" value="F:methyltransferase activity"/>
    <property type="evidence" value="ECO:0007669"/>
    <property type="project" value="UniProtKB-KW"/>
</dbReference>
<dbReference type="GO" id="GO:0006285">
    <property type="term" value="P:base-excision repair, AP site formation"/>
    <property type="evidence" value="ECO:0007669"/>
    <property type="project" value="TreeGrafter"/>
</dbReference>
<dbReference type="GO" id="GO:0008270">
    <property type="term" value="F:zinc ion binding"/>
    <property type="evidence" value="ECO:0007669"/>
    <property type="project" value="InterPro"/>
</dbReference>
<dbReference type="EMBL" id="LAYJ01000068">
    <property type="protein sequence ID" value="KKI51595.1"/>
    <property type="molecule type" value="Genomic_DNA"/>
</dbReference>
<dbReference type="InterPro" id="IPR011257">
    <property type="entry name" value="DNA_glycosylase"/>
</dbReference>
<dbReference type="RefSeq" id="WP_046442708.1">
    <property type="nucleotide sequence ID" value="NZ_LAYJ01000068.1"/>
</dbReference>
<organism evidence="11 12">
    <name type="scientific">Christensenella hongkongensis</name>
    <dbReference type="NCBI Taxonomy" id="270498"/>
    <lineage>
        <taxon>Bacteria</taxon>
        <taxon>Bacillati</taxon>
        <taxon>Bacillota</taxon>
        <taxon>Clostridia</taxon>
        <taxon>Christensenellales</taxon>
        <taxon>Christensenellaceae</taxon>
        <taxon>Christensenella</taxon>
    </lineage>
</organism>
<dbReference type="OrthoDB" id="9783680at2"/>
<evidence type="ECO:0000256" key="1">
    <source>
        <dbReference type="ARBA" id="ARBA00000086"/>
    </source>
</evidence>
<keyword evidence="12" id="KW-1185">Reference proteome</keyword>
<dbReference type="Proteomes" id="UP000034076">
    <property type="component" value="Unassembled WGS sequence"/>
</dbReference>
<keyword evidence="6" id="KW-0805">Transcription regulation</keyword>
<dbReference type="STRING" id="270498.CHK_0761"/>
<dbReference type="GO" id="GO:0043916">
    <property type="term" value="F:DNA-7-methylguanine glycosylase activity"/>
    <property type="evidence" value="ECO:0007669"/>
    <property type="project" value="TreeGrafter"/>
</dbReference>
<evidence type="ECO:0000256" key="8">
    <source>
        <dbReference type="ARBA" id="ARBA00023163"/>
    </source>
</evidence>
<evidence type="ECO:0000256" key="6">
    <source>
        <dbReference type="ARBA" id="ARBA00023015"/>
    </source>
</evidence>
<name>A0A0M2NN19_9FIRM</name>
<dbReference type="Gene3D" id="3.40.10.10">
    <property type="entry name" value="DNA Methylphosphotriester Repair Domain"/>
    <property type="match status" value="1"/>
</dbReference>
<evidence type="ECO:0000256" key="2">
    <source>
        <dbReference type="ARBA" id="ARBA00001947"/>
    </source>
</evidence>
<evidence type="ECO:0000313" key="12">
    <source>
        <dbReference type="Proteomes" id="UP000034076"/>
    </source>
</evidence>
<dbReference type="GO" id="GO:0003700">
    <property type="term" value="F:DNA-binding transcription factor activity"/>
    <property type="evidence" value="ECO:0007669"/>
    <property type="project" value="InterPro"/>
</dbReference>
<dbReference type="AlphaFoldDB" id="A0A0M2NN19"/>
<dbReference type="InterPro" id="IPR051912">
    <property type="entry name" value="Alkylbase_DNA_Glycosylase/TA"/>
</dbReference>
<dbReference type="PANTHER" id="PTHR43003">
    <property type="entry name" value="DNA-3-METHYLADENINE GLYCOSYLASE"/>
    <property type="match status" value="1"/>
</dbReference>
<dbReference type="InterPro" id="IPR037046">
    <property type="entry name" value="AlkA_N_sf"/>
</dbReference>
<keyword evidence="4" id="KW-0489">Methyltransferase</keyword>
<dbReference type="GO" id="GO:0032993">
    <property type="term" value="C:protein-DNA complex"/>
    <property type="evidence" value="ECO:0007669"/>
    <property type="project" value="TreeGrafter"/>
</dbReference>
<dbReference type="GO" id="GO:0008725">
    <property type="term" value="F:DNA-3-methyladenine glycosylase activity"/>
    <property type="evidence" value="ECO:0007669"/>
    <property type="project" value="TreeGrafter"/>
</dbReference>
<dbReference type="EC" id="3.2.2.21" evidence="3"/>
<dbReference type="InterPro" id="IPR010316">
    <property type="entry name" value="AlkA_N"/>
</dbReference>
<evidence type="ECO:0000256" key="4">
    <source>
        <dbReference type="ARBA" id="ARBA00022603"/>
    </source>
</evidence>
<dbReference type="InterPro" id="IPR035451">
    <property type="entry name" value="Ada-like_dom_sf"/>
</dbReference>
<dbReference type="SMART" id="SM00342">
    <property type="entry name" value="HTH_ARAC"/>
    <property type="match status" value="1"/>
</dbReference>
<dbReference type="PANTHER" id="PTHR43003:SF13">
    <property type="entry name" value="DNA-3-METHYLADENINE GLYCOSYLASE 2"/>
    <property type="match status" value="1"/>
</dbReference>
<protein>
    <recommendedName>
        <fullName evidence="3">DNA-3-methyladenine glycosylase II</fullName>
        <ecNumber evidence="3">3.2.2.21</ecNumber>
    </recommendedName>
</protein>